<evidence type="ECO:0000256" key="1">
    <source>
        <dbReference type="SAM" id="MobiDB-lite"/>
    </source>
</evidence>
<reference evidence="2 3" key="1">
    <citation type="submission" date="2014-04" db="EMBL/GenBank/DDBJ databases">
        <authorList>
            <consortium name="DOE Joint Genome Institute"/>
            <person name="Kuo A."/>
            <person name="Girlanda M."/>
            <person name="Perotto S."/>
            <person name="Kohler A."/>
            <person name="Nagy L.G."/>
            <person name="Floudas D."/>
            <person name="Copeland A."/>
            <person name="Barry K.W."/>
            <person name="Cichocki N."/>
            <person name="Veneault-Fourrey C."/>
            <person name="LaButti K."/>
            <person name="Lindquist E.A."/>
            <person name="Lipzen A."/>
            <person name="Lundell T."/>
            <person name="Morin E."/>
            <person name="Murat C."/>
            <person name="Sun H."/>
            <person name="Tunlid A."/>
            <person name="Henrissat B."/>
            <person name="Grigoriev I.V."/>
            <person name="Hibbett D.S."/>
            <person name="Martin F."/>
            <person name="Nordberg H.P."/>
            <person name="Cantor M.N."/>
            <person name="Hua S.X."/>
        </authorList>
    </citation>
    <scope>NUCLEOTIDE SEQUENCE [LARGE SCALE GENOMIC DNA]</scope>
    <source>
        <strain evidence="2 3">MUT 4182</strain>
    </source>
</reference>
<keyword evidence="3" id="KW-1185">Reference proteome</keyword>
<evidence type="ECO:0000313" key="2">
    <source>
        <dbReference type="EMBL" id="KIO34169.1"/>
    </source>
</evidence>
<dbReference type="Proteomes" id="UP000054248">
    <property type="component" value="Unassembled WGS sequence"/>
</dbReference>
<feature type="region of interest" description="Disordered" evidence="1">
    <location>
        <begin position="90"/>
        <end position="111"/>
    </location>
</feature>
<feature type="compositionally biased region" description="Polar residues" evidence="1">
    <location>
        <begin position="47"/>
        <end position="66"/>
    </location>
</feature>
<reference evidence="3" key="2">
    <citation type="submission" date="2015-01" db="EMBL/GenBank/DDBJ databases">
        <title>Evolutionary Origins and Diversification of the Mycorrhizal Mutualists.</title>
        <authorList>
            <consortium name="DOE Joint Genome Institute"/>
            <consortium name="Mycorrhizal Genomics Consortium"/>
            <person name="Kohler A."/>
            <person name="Kuo A."/>
            <person name="Nagy L.G."/>
            <person name="Floudas D."/>
            <person name="Copeland A."/>
            <person name="Barry K.W."/>
            <person name="Cichocki N."/>
            <person name="Veneault-Fourrey C."/>
            <person name="LaButti K."/>
            <person name="Lindquist E.A."/>
            <person name="Lipzen A."/>
            <person name="Lundell T."/>
            <person name="Morin E."/>
            <person name="Murat C."/>
            <person name="Riley R."/>
            <person name="Ohm R."/>
            <person name="Sun H."/>
            <person name="Tunlid A."/>
            <person name="Henrissat B."/>
            <person name="Grigoriev I.V."/>
            <person name="Hibbett D.S."/>
            <person name="Martin F."/>
        </authorList>
    </citation>
    <scope>NUCLEOTIDE SEQUENCE [LARGE SCALE GENOMIC DNA]</scope>
    <source>
        <strain evidence="3">MUT 4182</strain>
    </source>
</reference>
<proteinExistence type="predicted"/>
<accession>A0A0C3QY83</accession>
<evidence type="ECO:0000313" key="3">
    <source>
        <dbReference type="Proteomes" id="UP000054248"/>
    </source>
</evidence>
<feature type="region of interest" description="Disordered" evidence="1">
    <location>
        <begin position="40"/>
        <end position="73"/>
    </location>
</feature>
<dbReference type="AlphaFoldDB" id="A0A0C3QY83"/>
<dbReference type="OrthoDB" id="3361009at2759"/>
<organism evidence="2 3">
    <name type="scientific">Tulasnella calospora MUT 4182</name>
    <dbReference type="NCBI Taxonomy" id="1051891"/>
    <lineage>
        <taxon>Eukaryota</taxon>
        <taxon>Fungi</taxon>
        <taxon>Dikarya</taxon>
        <taxon>Basidiomycota</taxon>
        <taxon>Agaricomycotina</taxon>
        <taxon>Agaricomycetes</taxon>
        <taxon>Cantharellales</taxon>
        <taxon>Tulasnellaceae</taxon>
        <taxon>Tulasnella</taxon>
    </lineage>
</organism>
<gene>
    <name evidence="2" type="ORF">M407DRAFT_151319</name>
</gene>
<dbReference type="EMBL" id="KN822944">
    <property type="protein sequence ID" value="KIO34169.1"/>
    <property type="molecule type" value="Genomic_DNA"/>
</dbReference>
<protein>
    <submittedName>
        <fullName evidence="2">Uncharacterized protein</fullName>
    </submittedName>
</protein>
<dbReference type="HOGENOM" id="CLU_2160265_0_0_1"/>
<sequence>MSTGPTPTLPEAAAQTYVGERAVGDNQQAPLPSQLIDVRNAEPVNEAPQQAATEPGSGTTVPATEESSGKLPFKKQVEAWAHVHHGTVTRNMDEKHHFQKVLAGEKPPPEH</sequence>
<name>A0A0C3QY83_9AGAM</name>